<sequence length="331" mass="37503">MSLILSQLVSVSKALKVVVLMIIAVLSAMEAKSQTRKFVSQFSHFQNYFSPALTGYEGSNIRSFVRNQWAGMNGAPKTYFLSAELDFGELSGLQDPALMGQNAVSISVLSDTHGAFRENELIFSYASRIRLTQSHNLRLGAGVNYQTIRLDGNSLTWEEQNDPILGRYLGQFSDLQVVDFNIGLALTHKKYYFSYGMHRVNGGQFTKGDKFMEAYPAEKMVQFGLRESLTENLSLVFNGFYRSRKDLPEVLEVNIKALLMEKVWVGAGQRLNYASNINFGILTSSMRIGYLYEFPVQKSYLLPGGTHEFTAVLNLFNSYQPRHRREETLIW</sequence>
<dbReference type="RefSeq" id="WP_111392101.1">
    <property type="nucleotide sequence ID" value="NZ_QKTX01000004.1"/>
</dbReference>
<proteinExistence type="predicted"/>
<dbReference type="InterPro" id="IPR019861">
    <property type="entry name" value="PorP/SprF_Bacteroidetes"/>
</dbReference>
<evidence type="ECO:0000313" key="2">
    <source>
        <dbReference type="Proteomes" id="UP000248917"/>
    </source>
</evidence>
<dbReference type="NCBIfam" id="TIGR03519">
    <property type="entry name" value="T9SS_PorP_fam"/>
    <property type="match status" value="1"/>
</dbReference>
<accession>A0A326RT76</accession>
<dbReference type="Proteomes" id="UP000248917">
    <property type="component" value="Unassembled WGS sequence"/>
</dbReference>
<comment type="caution">
    <text evidence="1">The sequence shown here is derived from an EMBL/GenBank/DDBJ whole genome shotgun (WGS) entry which is preliminary data.</text>
</comment>
<protein>
    <submittedName>
        <fullName evidence="1">Type IX secretion system PorP/SprF family membrane protein</fullName>
    </submittedName>
</protein>
<evidence type="ECO:0000313" key="1">
    <source>
        <dbReference type="EMBL" id="PZV84421.1"/>
    </source>
</evidence>
<dbReference type="AlphaFoldDB" id="A0A326RT76"/>
<organism evidence="1 2">
    <name type="scientific">Algoriphagus aquaeductus</name>
    <dbReference type="NCBI Taxonomy" id="475299"/>
    <lineage>
        <taxon>Bacteria</taxon>
        <taxon>Pseudomonadati</taxon>
        <taxon>Bacteroidota</taxon>
        <taxon>Cytophagia</taxon>
        <taxon>Cytophagales</taxon>
        <taxon>Cyclobacteriaceae</taxon>
        <taxon>Algoriphagus</taxon>
    </lineage>
</organism>
<dbReference type="EMBL" id="QKTX01000004">
    <property type="protein sequence ID" value="PZV84421.1"/>
    <property type="molecule type" value="Genomic_DNA"/>
</dbReference>
<dbReference type="OrthoDB" id="978914at2"/>
<dbReference type="Pfam" id="PF11751">
    <property type="entry name" value="PorP_SprF"/>
    <property type="match status" value="1"/>
</dbReference>
<keyword evidence="2" id="KW-1185">Reference proteome</keyword>
<name>A0A326RT76_9BACT</name>
<reference evidence="1 2" key="1">
    <citation type="submission" date="2018-06" db="EMBL/GenBank/DDBJ databases">
        <title>Genomic Encyclopedia of Archaeal and Bacterial Type Strains, Phase II (KMG-II): from individual species to whole genera.</title>
        <authorList>
            <person name="Goeker M."/>
        </authorList>
    </citation>
    <scope>NUCLEOTIDE SEQUENCE [LARGE SCALE GENOMIC DNA]</scope>
    <source>
        <strain evidence="1 2">T4</strain>
    </source>
</reference>
<gene>
    <name evidence="1" type="ORF">CLV31_10469</name>
</gene>